<keyword evidence="1" id="KW-0732">Signal</keyword>
<feature type="signal peptide" evidence="1">
    <location>
        <begin position="1"/>
        <end position="23"/>
    </location>
</feature>
<comment type="caution">
    <text evidence="2">The sequence shown here is derived from an EMBL/GenBank/DDBJ whole genome shotgun (WGS) entry which is preliminary data.</text>
</comment>
<dbReference type="EMBL" id="BAABJK010000011">
    <property type="protein sequence ID" value="GAA4976614.1"/>
    <property type="molecule type" value="Genomic_DNA"/>
</dbReference>
<sequence>MNPMKTNFYILLTLLFTFSICNAQSTVSTIEVESNNVISVSKTNDDVVAVTSNTLNEVNKKEDVLIDASQFRESIARTNSDIRIYFNRLRDKKVDNIKILFPKINKATKA</sequence>
<dbReference type="Proteomes" id="UP001501692">
    <property type="component" value="Unassembled WGS sequence"/>
</dbReference>
<gene>
    <name evidence="2" type="ORF">GCM10023315_29300</name>
</gene>
<accession>A0ABP9HRD0</accession>
<reference evidence="3" key="1">
    <citation type="journal article" date="2019" name="Int. J. Syst. Evol. Microbiol.">
        <title>The Global Catalogue of Microorganisms (GCM) 10K type strain sequencing project: providing services to taxonomists for standard genome sequencing and annotation.</title>
        <authorList>
            <consortium name="The Broad Institute Genomics Platform"/>
            <consortium name="The Broad Institute Genome Sequencing Center for Infectious Disease"/>
            <person name="Wu L."/>
            <person name="Ma J."/>
        </authorList>
    </citation>
    <scope>NUCLEOTIDE SEQUENCE [LARGE SCALE GENOMIC DNA]</scope>
    <source>
        <strain evidence="3">JCM 18287</strain>
    </source>
</reference>
<evidence type="ECO:0000256" key="1">
    <source>
        <dbReference type="SAM" id="SignalP"/>
    </source>
</evidence>
<protein>
    <submittedName>
        <fullName evidence="2">Uncharacterized protein</fullName>
    </submittedName>
</protein>
<evidence type="ECO:0000313" key="2">
    <source>
        <dbReference type="EMBL" id="GAA4976614.1"/>
    </source>
</evidence>
<organism evidence="2 3">
    <name type="scientific">Algibacter aquimarinus</name>
    <dbReference type="NCBI Taxonomy" id="1136748"/>
    <lineage>
        <taxon>Bacteria</taxon>
        <taxon>Pseudomonadati</taxon>
        <taxon>Bacteroidota</taxon>
        <taxon>Flavobacteriia</taxon>
        <taxon>Flavobacteriales</taxon>
        <taxon>Flavobacteriaceae</taxon>
        <taxon>Algibacter</taxon>
    </lineage>
</organism>
<feature type="chain" id="PRO_5045357294" evidence="1">
    <location>
        <begin position="24"/>
        <end position="110"/>
    </location>
</feature>
<evidence type="ECO:0000313" key="3">
    <source>
        <dbReference type="Proteomes" id="UP001501692"/>
    </source>
</evidence>
<name>A0ABP9HRD0_9FLAO</name>
<proteinExistence type="predicted"/>
<keyword evidence="3" id="KW-1185">Reference proteome</keyword>